<dbReference type="InterPro" id="IPR001279">
    <property type="entry name" value="Metallo-B-lactamas"/>
</dbReference>
<reference evidence="2 3" key="1">
    <citation type="submission" date="2014-09" db="EMBL/GenBank/DDBJ databases">
        <title>Draft genome of Bradyrhizobium japonicum Is-34.</title>
        <authorList>
            <person name="Tsurumaru H."/>
            <person name="Yamakawa T."/>
            <person name="Hashimoto S."/>
            <person name="Okizaki K."/>
            <person name="Kanesaki Y."/>
            <person name="Yoshikawa H."/>
            <person name="Yajima S."/>
        </authorList>
    </citation>
    <scope>NUCLEOTIDE SEQUENCE [LARGE SCALE GENOMIC DNA]</scope>
    <source>
        <strain evidence="2 3">Is-34</strain>
    </source>
</reference>
<dbReference type="eggNOG" id="COG1234">
    <property type="taxonomic scope" value="Bacteria"/>
</dbReference>
<evidence type="ECO:0000259" key="1">
    <source>
        <dbReference type="SMART" id="SM00849"/>
    </source>
</evidence>
<dbReference type="InterPro" id="IPR036866">
    <property type="entry name" value="RibonucZ/Hydroxyglut_hydro"/>
</dbReference>
<protein>
    <submittedName>
        <fullName evidence="2">Beta-lactamase</fullName>
    </submittedName>
</protein>
<organism evidence="2 3">
    <name type="scientific">Bradyrhizobium japonicum</name>
    <dbReference type="NCBI Taxonomy" id="375"/>
    <lineage>
        <taxon>Bacteria</taxon>
        <taxon>Pseudomonadati</taxon>
        <taxon>Pseudomonadota</taxon>
        <taxon>Alphaproteobacteria</taxon>
        <taxon>Hyphomicrobiales</taxon>
        <taxon>Nitrobacteraceae</taxon>
        <taxon>Bradyrhizobium</taxon>
    </lineage>
</organism>
<evidence type="ECO:0000313" key="2">
    <source>
        <dbReference type="EMBL" id="KGT77292.1"/>
    </source>
</evidence>
<sequence>MQLRFVGCGDAFGSGGRLNTCFHISGRAANFLIDCGASALPALKRLEIDRNEIDLILITHFHGDHFAGLPFVLLDAQFSRRTRPLTIAGPQGLETRLGQVMEALFEHSSKTKQRFELNLIELAPGRSQTFGAVNVTPYPVVHGESGGPFLAYRVEVEGRTLAYSADTEWTETLIPLAHGADLFIAEAYMYEKVVKNHLSLKTLEQHLPAIGAKRLVVTHMSDDVLSRLDDVPHLAAEDGMVLVF</sequence>
<dbReference type="SMART" id="SM00849">
    <property type="entry name" value="Lactamase_B"/>
    <property type="match status" value="1"/>
</dbReference>
<gene>
    <name evidence="2" type="ORF">MA20_22080</name>
</gene>
<evidence type="ECO:0000313" key="3">
    <source>
        <dbReference type="Proteomes" id="UP000030377"/>
    </source>
</evidence>
<dbReference type="RefSeq" id="WP_041956895.1">
    <property type="nucleotide sequence ID" value="NZ_JRPN01000018.1"/>
</dbReference>
<dbReference type="GO" id="GO:0042781">
    <property type="term" value="F:3'-tRNA processing endoribonuclease activity"/>
    <property type="evidence" value="ECO:0007669"/>
    <property type="project" value="TreeGrafter"/>
</dbReference>
<dbReference type="Proteomes" id="UP000030377">
    <property type="component" value="Unassembled WGS sequence"/>
</dbReference>
<name>A0A0A3XS64_BRAJP</name>
<dbReference type="EMBL" id="JRPN01000018">
    <property type="protein sequence ID" value="KGT77292.1"/>
    <property type="molecule type" value="Genomic_DNA"/>
</dbReference>
<dbReference type="AlphaFoldDB" id="A0A0A3XS64"/>
<dbReference type="Gene3D" id="3.60.15.10">
    <property type="entry name" value="Ribonuclease Z/Hydroxyacylglutathione hydrolase-like"/>
    <property type="match status" value="1"/>
</dbReference>
<dbReference type="PANTHER" id="PTHR46018">
    <property type="entry name" value="ZINC PHOSPHODIESTERASE ELAC PROTEIN 1"/>
    <property type="match status" value="1"/>
</dbReference>
<comment type="caution">
    <text evidence="2">The sequence shown here is derived from an EMBL/GenBank/DDBJ whole genome shotgun (WGS) entry which is preliminary data.</text>
</comment>
<proteinExistence type="predicted"/>
<dbReference type="SUPFAM" id="SSF56281">
    <property type="entry name" value="Metallo-hydrolase/oxidoreductase"/>
    <property type="match status" value="1"/>
</dbReference>
<accession>A0A0A3XS64</accession>
<dbReference type="PANTHER" id="PTHR46018:SF7">
    <property type="entry name" value="RIBONUCLEASE Z"/>
    <property type="match status" value="1"/>
</dbReference>
<dbReference type="STRING" id="375.BKD09_RS05750"/>
<dbReference type="CDD" id="cd07740">
    <property type="entry name" value="metallo-hydrolase-like_MBL-fold"/>
    <property type="match status" value="1"/>
</dbReference>
<feature type="domain" description="Metallo-beta-lactamase" evidence="1">
    <location>
        <begin position="18"/>
        <end position="219"/>
    </location>
</feature>
<dbReference type="Pfam" id="PF23023">
    <property type="entry name" value="Anti-Pycsar_Apyc1"/>
    <property type="match status" value="1"/>
</dbReference>